<accession>I4EDK3</accession>
<dbReference type="Proteomes" id="UP000004221">
    <property type="component" value="Unassembled WGS sequence"/>
</dbReference>
<proteinExistence type="predicted"/>
<gene>
    <name evidence="1" type="ORF">NITHO_1550004</name>
</gene>
<organism evidence="1 2">
    <name type="scientific">Nitrolancea hollandica Lb</name>
    <dbReference type="NCBI Taxonomy" id="1129897"/>
    <lineage>
        <taxon>Bacteria</taxon>
        <taxon>Pseudomonadati</taxon>
        <taxon>Thermomicrobiota</taxon>
        <taxon>Thermomicrobia</taxon>
        <taxon>Sphaerobacterales</taxon>
        <taxon>Sphaerobacterineae</taxon>
        <taxon>Sphaerobacteraceae</taxon>
        <taxon>Nitrolancea</taxon>
    </lineage>
</organism>
<sequence>MVAGDVRNRFTSYNSLYHRDVVTSDGVKVGYFDQVVFSSFKDNPYMLVKTGPLGGLTGTDALYIPERAVDKIASDKVTLKTSAHEIGEQGWARAPQGVQRW</sequence>
<dbReference type="RefSeq" id="WP_008475151.1">
    <property type="nucleotide sequence ID" value="NZ_CAGS01000063.1"/>
</dbReference>
<keyword evidence="2" id="KW-1185">Reference proteome</keyword>
<name>I4EDK3_9BACT</name>
<evidence type="ECO:0000313" key="1">
    <source>
        <dbReference type="EMBL" id="CCF82765.1"/>
    </source>
</evidence>
<reference evidence="1 2" key="1">
    <citation type="journal article" date="2012" name="ISME J.">
        <title>Nitrification expanded: discovery, physiology and genomics of a nitrite-oxidizing bacterium from the phylum Chloroflexi.</title>
        <authorList>
            <person name="Sorokin D.Y."/>
            <person name="Lucker S."/>
            <person name="Vejmelkova D."/>
            <person name="Kostrikina N.A."/>
            <person name="Kleerebezem R."/>
            <person name="Rijpstra W.I."/>
            <person name="Damste J.S."/>
            <person name="Le Paslier D."/>
            <person name="Muyzer G."/>
            <person name="Wagner M."/>
            <person name="van Loosdrecht M.C."/>
            <person name="Daims H."/>
        </authorList>
    </citation>
    <scope>NUCLEOTIDE SEQUENCE [LARGE SCALE GENOMIC DNA]</scope>
    <source>
        <strain evidence="2">none</strain>
    </source>
</reference>
<protein>
    <recommendedName>
        <fullName evidence="3">PRC-barrel domain-containing protein</fullName>
    </recommendedName>
</protein>
<evidence type="ECO:0008006" key="3">
    <source>
        <dbReference type="Google" id="ProtNLM"/>
    </source>
</evidence>
<dbReference type="AlphaFoldDB" id="I4EDK3"/>
<evidence type="ECO:0000313" key="2">
    <source>
        <dbReference type="Proteomes" id="UP000004221"/>
    </source>
</evidence>
<dbReference type="OrthoDB" id="3712018at2"/>
<dbReference type="EMBL" id="CAGS01000063">
    <property type="protein sequence ID" value="CCF82765.1"/>
    <property type="molecule type" value="Genomic_DNA"/>
</dbReference>
<comment type="caution">
    <text evidence="1">The sequence shown here is derived from an EMBL/GenBank/DDBJ whole genome shotgun (WGS) entry which is preliminary data.</text>
</comment>